<dbReference type="InterPro" id="IPR001683">
    <property type="entry name" value="PX_dom"/>
</dbReference>
<dbReference type="CDD" id="cd00160">
    <property type="entry name" value="RhoGEF"/>
    <property type="match status" value="1"/>
</dbReference>
<dbReference type="CDD" id="cd06093">
    <property type="entry name" value="PX_domain"/>
    <property type="match status" value="1"/>
</dbReference>
<feature type="domain" description="PX" evidence="2">
    <location>
        <begin position="1"/>
        <end position="117"/>
    </location>
</feature>
<dbReference type="InterPro" id="IPR035899">
    <property type="entry name" value="DBL_dom_sf"/>
</dbReference>
<dbReference type="GO" id="GO:0035091">
    <property type="term" value="F:phosphatidylinositol binding"/>
    <property type="evidence" value="ECO:0007669"/>
    <property type="project" value="InterPro"/>
</dbReference>
<dbReference type="PANTHER" id="PTHR12673:SF159">
    <property type="entry name" value="LD03170P"/>
    <property type="match status" value="1"/>
</dbReference>
<evidence type="ECO:0000259" key="2">
    <source>
        <dbReference type="PROSITE" id="PS50195"/>
    </source>
</evidence>
<evidence type="ECO:0000313" key="4">
    <source>
        <dbReference type="Proteomes" id="UP001431209"/>
    </source>
</evidence>
<keyword evidence="4" id="KW-1185">Reference proteome</keyword>
<dbReference type="AlphaFoldDB" id="A0AAW2ZR46"/>
<evidence type="ECO:0000313" key="3">
    <source>
        <dbReference type="EMBL" id="KAL0491265.1"/>
    </source>
</evidence>
<dbReference type="Pfam" id="PF00787">
    <property type="entry name" value="PX"/>
    <property type="match status" value="1"/>
</dbReference>
<dbReference type="Proteomes" id="UP001431209">
    <property type="component" value="Unassembled WGS sequence"/>
</dbReference>
<proteinExistence type="predicted"/>
<organism evidence="3 4">
    <name type="scientific">Acrasis kona</name>
    <dbReference type="NCBI Taxonomy" id="1008807"/>
    <lineage>
        <taxon>Eukaryota</taxon>
        <taxon>Discoba</taxon>
        <taxon>Heterolobosea</taxon>
        <taxon>Tetramitia</taxon>
        <taxon>Eutetramitia</taxon>
        <taxon>Acrasidae</taxon>
        <taxon>Acrasis</taxon>
    </lineage>
</organism>
<accession>A0AAW2ZR46</accession>
<evidence type="ECO:0000259" key="1">
    <source>
        <dbReference type="PROSITE" id="PS50010"/>
    </source>
</evidence>
<dbReference type="SMART" id="SM00325">
    <property type="entry name" value="RhoGEF"/>
    <property type="match status" value="1"/>
</dbReference>
<dbReference type="GO" id="GO:0005737">
    <property type="term" value="C:cytoplasm"/>
    <property type="evidence" value="ECO:0007669"/>
    <property type="project" value="TreeGrafter"/>
</dbReference>
<name>A0AAW2ZR46_9EUKA</name>
<gene>
    <name evidence="3" type="ORF">AKO1_009936</name>
</gene>
<dbReference type="Gene3D" id="3.30.1520.10">
    <property type="entry name" value="Phox-like domain"/>
    <property type="match status" value="1"/>
</dbReference>
<comment type="caution">
    <text evidence="3">The sequence shown here is derived from an EMBL/GenBank/DDBJ whole genome shotgun (WGS) entry which is preliminary data.</text>
</comment>
<dbReference type="GO" id="GO:0005085">
    <property type="term" value="F:guanyl-nucleotide exchange factor activity"/>
    <property type="evidence" value="ECO:0007669"/>
    <property type="project" value="InterPro"/>
</dbReference>
<feature type="domain" description="DH" evidence="1">
    <location>
        <begin position="171"/>
        <end position="366"/>
    </location>
</feature>
<dbReference type="SMART" id="SM00312">
    <property type="entry name" value="PX"/>
    <property type="match status" value="1"/>
</dbReference>
<dbReference type="PROSITE" id="PS50195">
    <property type="entry name" value="PX"/>
    <property type="match status" value="1"/>
</dbReference>
<sequence length="448" mass="52120">MQKCAFDIFIVSTQIESTFTTFTIKTVVVDKDDNVTTFLVDRRYSEFEELYNTVIVLNVALRSILPQFPRKNPFKNSERVVEERRNRFDNMMAVLSQYESIMSSSVMRIFLGIDGDSQQTDVGDLQTSNKSDFEKNMEQFLLMGGSQDRVFEGDQDAELLRLKEANVNVSERISLLKEILSSEVNYVKFMSDLYFNYYKPVMDDKDQNATGITPEQGKMIFPPMINDIHNLHCAILSKLHMRYGPFLREENESTLYFMQIGDIFSSIAPLLSIYVPYLRNYDDCISAIREYRNTIQPFDAWLAKTKKQTNGFDITALLIMVVQRIPRYIIFLQNLIKVNDPDHIDVEQLKDAISCLSIVMNGHNEQIRKGQMYNKMCRLADKFNLELDKHDRQLLTEAVVWTTSGTFIKDSVKYTAYLFNDMILLDNESSTSKPPKIVQFVWCFCSWR</sequence>
<dbReference type="InterPro" id="IPR036871">
    <property type="entry name" value="PX_dom_sf"/>
</dbReference>
<dbReference type="Gene3D" id="1.20.900.10">
    <property type="entry name" value="Dbl homology (DH) domain"/>
    <property type="match status" value="1"/>
</dbReference>
<dbReference type="EMBL" id="JAOPGA020001779">
    <property type="protein sequence ID" value="KAL0491265.1"/>
    <property type="molecule type" value="Genomic_DNA"/>
</dbReference>
<dbReference type="PROSITE" id="PS50010">
    <property type="entry name" value="DH_2"/>
    <property type="match status" value="1"/>
</dbReference>
<dbReference type="PANTHER" id="PTHR12673">
    <property type="entry name" value="FACIOGENITAL DYSPLASIA PROTEIN"/>
    <property type="match status" value="1"/>
</dbReference>
<protein>
    <recommendedName>
        <fullName evidence="5">DH domain-containing protein</fullName>
    </recommendedName>
</protein>
<dbReference type="SUPFAM" id="SSF48065">
    <property type="entry name" value="DBL homology domain (DH-domain)"/>
    <property type="match status" value="1"/>
</dbReference>
<dbReference type="Pfam" id="PF00621">
    <property type="entry name" value="RhoGEF"/>
    <property type="match status" value="1"/>
</dbReference>
<dbReference type="InterPro" id="IPR051092">
    <property type="entry name" value="FYVE_RhoGEF_PH"/>
</dbReference>
<evidence type="ECO:0008006" key="5">
    <source>
        <dbReference type="Google" id="ProtNLM"/>
    </source>
</evidence>
<reference evidence="3 4" key="1">
    <citation type="submission" date="2024-03" db="EMBL/GenBank/DDBJ databases">
        <title>The Acrasis kona genome and developmental transcriptomes reveal deep origins of eukaryotic multicellular pathways.</title>
        <authorList>
            <person name="Sheikh S."/>
            <person name="Fu C.-J."/>
            <person name="Brown M.W."/>
            <person name="Baldauf S.L."/>
        </authorList>
    </citation>
    <scope>NUCLEOTIDE SEQUENCE [LARGE SCALE GENOMIC DNA]</scope>
    <source>
        <strain evidence="3 4">ATCC MYA-3509</strain>
    </source>
</reference>
<dbReference type="InterPro" id="IPR000219">
    <property type="entry name" value="DH_dom"/>
</dbReference>
<dbReference type="SUPFAM" id="SSF64268">
    <property type="entry name" value="PX domain"/>
    <property type="match status" value="1"/>
</dbReference>